<proteinExistence type="predicted"/>
<gene>
    <name evidence="1" type="ORF">UCDDS831_g05493</name>
</gene>
<evidence type="ECO:0000313" key="2">
    <source>
        <dbReference type="Proteomes" id="UP000034182"/>
    </source>
</evidence>
<name>A0A0G2G6B1_9PEZI</name>
<protein>
    <submittedName>
        <fullName evidence="1">Uncharacterized protein</fullName>
    </submittedName>
</protein>
<dbReference type="Proteomes" id="UP000034182">
    <property type="component" value="Unassembled WGS sequence"/>
</dbReference>
<reference evidence="1 2" key="1">
    <citation type="submission" date="2015-03" db="EMBL/GenBank/DDBJ databases">
        <authorList>
            <person name="Morales-Cruz A."/>
            <person name="Amrine K.C."/>
            <person name="Cantu D."/>
        </authorList>
    </citation>
    <scope>NUCLEOTIDE SEQUENCE [LARGE SCALE GENOMIC DNA]</scope>
    <source>
        <strain evidence="1">DS831</strain>
    </source>
</reference>
<evidence type="ECO:0000313" key="1">
    <source>
        <dbReference type="EMBL" id="KKY19288.1"/>
    </source>
</evidence>
<sequence length="258" mass="29480">MSICPCCGDWHHLDPEEYPHPFGFDDKSQAFDNVRWLAEQLSRSAGFDHLGITVEWDVGDSLEVDPPDIEDSQSLLKPFKAVRNVKELKIGGLGTIMEMMMDCGEIEDEMLESWQEVIAYKKKLRAILGSNAPVNENPIPLSTWLHFKQIVRRLMGFAPQVGAQKFLGQAAHAVRAQDKKAFQKASNGLFHEWKEEQKQRKKIATQFSELRQTTFLDIPAGQRKEDDPKGLDYYFSWSDPSIDKDDRAAYISFLESID</sequence>
<reference evidence="1 2" key="2">
    <citation type="submission" date="2015-05" db="EMBL/GenBank/DDBJ databases">
        <title>Distinctive expansion of gene families associated with plant cell wall degradation and secondary metabolism in the genomes of grapevine trunk pathogens.</title>
        <authorList>
            <person name="Lawrence D.P."/>
            <person name="Travadon R."/>
            <person name="Rolshausen P.E."/>
            <person name="Baumgartner K."/>
        </authorList>
    </citation>
    <scope>NUCLEOTIDE SEQUENCE [LARGE SCALE GENOMIC DNA]</scope>
    <source>
        <strain evidence="1">DS831</strain>
    </source>
</reference>
<dbReference type="EMBL" id="LAQI01000113">
    <property type="protein sequence ID" value="KKY19288.1"/>
    <property type="molecule type" value="Genomic_DNA"/>
</dbReference>
<accession>A0A0G2G6B1</accession>
<comment type="caution">
    <text evidence="1">The sequence shown here is derived from an EMBL/GenBank/DDBJ whole genome shotgun (WGS) entry which is preliminary data.</text>
</comment>
<organism evidence="1 2">
    <name type="scientific">Diplodia seriata</name>
    <dbReference type="NCBI Taxonomy" id="420778"/>
    <lineage>
        <taxon>Eukaryota</taxon>
        <taxon>Fungi</taxon>
        <taxon>Dikarya</taxon>
        <taxon>Ascomycota</taxon>
        <taxon>Pezizomycotina</taxon>
        <taxon>Dothideomycetes</taxon>
        <taxon>Dothideomycetes incertae sedis</taxon>
        <taxon>Botryosphaeriales</taxon>
        <taxon>Botryosphaeriaceae</taxon>
        <taxon>Diplodia</taxon>
    </lineage>
</organism>
<dbReference type="AlphaFoldDB" id="A0A0G2G6B1"/>